<keyword evidence="1 3" id="KW-0853">WD repeat</keyword>
<dbReference type="InterPro" id="IPR015943">
    <property type="entry name" value="WD40/YVTN_repeat-like_dom_sf"/>
</dbReference>
<evidence type="ECO:0000256" key="3">
    <source>
        <dbReference type="PROSITE-ProRule" id="PRU00221"/>
    </source>
</evidence>
<dbReference type="GO" id="GO:0042254">
    <property type="term" value="P:ribosome biogenesis"/>
    <property type="evidence" value="ECO:0007669"/>
    <property type="project" value="TreeGrafter"/>
</dbReference>
<dbReference type="SUPFAM" id="SSF50978">
    <property type="entry name" value="WD40 repeat-like"/>
    <property type="match status" value="1"/>
</dbReference>
<name>A0AAV2T814_CALDB</name>
<accession>A0AAV2T814</accession>
<evidence type="ECO:0000313" key="7">
    <source>
        <dbReference type="Proteomes" id="UP001497525"/>
    </source>
</evidence>
<protein>
    <recommendedName>
        <fullName evidence="5">Histone-binding protein RBBP4-like N-terminal domain-containing protein</fullName>
    </recommendedName>
</protein>
<feature type="repeat" description="WD" evidence="3">
    <location>
        <begin position="384"/>
        <end position="417"/>
    </location>
</feature>
<feature type="compositionally biased region" description="Acidic residues" evidence="4">
    <location>
        <begin position="140"/>
        <end position="164"/>
    </location>
</feature>
<feature type="compositionally biased region" description="Acidic residues" evidence="4">
    <location>
        <begin position="1"/>
        <end position="16"/>
    </location>
</feature>
<evidence type="ECO:0000256" key="1">
    <source>
        <dbReference type="ARBA" id="ARBA00022574"/>
    </source>
</evidence>
<dbReference type="EMBL" id="CAXLJL010000123">
    <property type="protein sequence ID" value="CAL5132406.1"/>
    <property type="molecule type" value="Genomic_DNA"/>
</dbReference>
<evidence type="ECO:0000313" key="6">
    <source>
        <dbReference type="EMBL" id="CAL5132406.1"/>
    </source>
</evidence>
<evidence type="ECO:0000256" key="2">
    <source>
        <dbReference type="ARBA" id="ARBA00022737"/>
    </source>
</evidence>
<dbReference type="PROSITE" id="PS50294">
    <property type="entry name" value="WD_REPEATS_REGION"/>
    <property type="match status" value="2"/>
</dbReference>
<keyword evidence="2" id="KW-0677">Repeat</keyword>
<feature type="region of interest" description="Disordered" evidence="4">
    <location>
        <begin position="133"/>
        <end position="164"/>
    </location>
</feature>
<dbReference type="PANTHER" id="PTHR45903">
    <property type="entry name" value="GLUTAMATE-RICH WD REPEAT-CONTAINING PROTEIN 1"/>
    <property type="match status" value="1"/>
</dbReference>
<dbReference type="InterPro" id="IPR001680">
    <property type="entry name" value="WD40_rpt"/>
</dbReference>
<feature type="region of interest" description="Disordered" evidence="4">
    <location>
        <begin position="1"/>
        <end position="53"/>
    </location>
</feature>
<feature type="repeat" description="WD" evidence="3">
    <location>
        <begin position="282"/>
        <end position="317"/>
    </location>
</feature>
<dbReference type="Gene3D" id="2.130.10.10">
    <property type="entry name" value="YVTN repeat-like/Quinoprotein amine dehydrogenase"/>
    <property type="match status" value="1"/>
</dbReference>
<dbReference type="SMART" id="SM00320">
    <property type="entry name" value="WD40"/>
    <property type="match status" value="6"/>
</dbReference>
<dbReference type="Pfam" id="PF12265">
    <property type="entry name" value="CAF1C_H4-bd"/>
    <property type="match status" value="1"/>
</dbReference>
<dbReference type="PANTHER" id="PTHR45903:SF1">
    <property type="entry name" value="GLUTAMATE-RICH WD REPEAT-CONTAINING PROTEIN 1"/>
    <property type="match status" value="1"/>
</dbReference>
<reference evidence="6" key="1">
    <citation type="submission" date="2024-06" db="EMBL/GenBank/DDBJ databases">
        <authorList>
            <person name="Liu X."/>
            <person name="Lenzi L."/>
            <person name="Haldenby T S."/>
            <person name="Uol C."/>
        </authorList>
    </citation>
    <scope>NUCLEOTIDE SEQUENCE</scope>
</reference>
<feature type="repeat" description="WD" evidence="3">
    <location>
        <begin position="327"/>
        <end position="362"/>
    </location>
</feature>
<evidence type="ECO:0000256" key="4">
    <source>
        <dbReference type="SAM" id="MobiDB-lite"/>
    </source>
</evidence>
<evidence type="ECO:0000259" key="5">
    <source>
        <dbReference type="Pfam" id="PF12265"/>
    </source>
</evidence>
<dbReference type="AlphaFoldDB" id="A0AAV2T814"/>
<dbReference type="InterPro" id="IPR051972">
    <property type="entry name" value="Glutamate-rich_WD_repeat"/>
</dbReference>
<dbReference type="InterPro" id="IPR036322">
    <property type="entry name" value="WD40_repeat_dom_sf"/>
</dbReference>
<comment type="caution">
    <text evidence="6">The sequence shown here is derived from an EMBL/GenBank/DDBJ whole genome shotgun (WGS) entry which is preliminary data.</text>
</comment>
<sequence length="483" mass="53603">MSVPNEDSDSESEDNEMDRLSETSGENQMNDDMEVEHETPVVSQPRAYIPGQSRPLMDDEELVMDKSAYRLFYDFKIESSSLSFDVLLDNLGAEREVELDGEPVCAYLVAGTQAARGIDNSLVVMRLSNMRPFHKKPEKAEDEEDSDSDDSSSSSSDEDLDSQPELEAASIKHTGVVNRVRAHQHAGRYLAAAWSDNGQVSIWDLTRPLTAVNDSAVMSEYVRSNESPAPVFTFKGHRTEGFALDWSPHPNSAGVLASGDCNGRIHCWSPAPSGWSVSKKPYTGHTESVEDIQWSSTEPTVFISVSADRSFRVWDTRCPGKSMLAVPEAHPSDINVASWNKLQPVSFLTGGDDGSLRVWDLRLVHKRYGAGDHSSTIPAYTHIYDYHSKPITSVEWHPFDAGVFTATSEDDQTTLWDTTLEQAEEPQEEGASGDDEVANLPVQLLFIHTGQKEVKEAHWHPQIPGLLLTTSLDGFNVFRTRNI</sequence>
<dbReference type="GO" id="GO:0005730">
    <property type="term" value="C:nucleolus"/>
    <property type="evidence" value="ECO:0007669"/>
    <property type="project" value="TreeGrafter"/>
</dbReference>
<dbReference type="InterPro" id="IPR022052">
    <property type="entry name" value="Histone-bd_RBBP4-like_N"/>
</dbReference>
<gene>
    <name evidence="6" type="ORF">CDAUBV1_LOCUS5235</name>
</gene>
<dbReference type="PROSITE" id="PS50082">
    <property type="entry name" value="WD_REPEATS_2"/>
    <property type="match status" value="3"/>
</dbReference>
<dbReference type="Proteomes" id="UP001497525">
    <property type="component" value="Unassembled WGS sequence"/>
</dbReference>
<organism evidence="6 7">
    <name type="scientific">Calicophoron daubneyi</name>
    <name type="common">Rumen fluke</name>
    <name type="synonym">Paramphistomum daubneyi</name>
    <dbReference type="NCBI Taxonomy" id="300641"/>
    <lineage>
        <taxon>Eukaryota</taxon>
        <taxon>Metazoa</taxon>
        <taxon>Spiralia</taxon>
        <taxon>Lophotrochozoa</taxon>
        <taxon>Platyhelminthes</taxon>
        <taxon>Trematoda</taxon>
        <taxon>Digenea</taxon>
        <taxon>Plagiorchiida</taxon>
        <taxon>Pronocephalata</taxon>
        <taxon>Paramphistomoidea</taxon>
        <taxon>Paramphistomidae</taxon>
        <taxon>Calicophoron</taxon>
    </lineage>
</organism>
<feature type="domain" description="Histone-binding protein RBBP4-like N-terminal" evidence="5">
    <location>
        <begin position="59"/>
        <end position="130"/>
    </location>
</feature>
<dbReference type="Pfam" id="PF00400">
    <property type="entry name" value="WD40"/>
    <property type="match status" value="5"/>
</dbReference>
<proteinExistence type="predicted"/>